<dbReference type="Pfam" id="PF09316">
    <property type="entry name" value="Cmyb_C"/>
    <property type="match status" value="1"/>
</dbReference>
<evidence type="ECO:0000313" key="11">
    <source>
        <dbReference type="Proteomes" id="UP000478052"/>
    </source>
</evidence>
<dbReference type="SMART" id="SM00717">
    <property type="entry name" value="SANT"/>
    <property type="match status" value="3"/>
</dbReference>
<evidence type="ECO:0000256" key="4">
    <source>
        <dbReference type="ARBA" id="ARBA00023125"/>
    </source>
</evidence>
<feature type="region of interest" description="Disordered" evidence="7">
    <location>
        <begin position="241"/>
        <end position="274"/>
    </location>
</feature>
<keyword evidence="2" id="KW-0677">Repeat</keyword>
<feature type="domain" description="Myb-like" evidence="8">
    <location>
        <begin position="124"/>
        <end position="175"/>
    </location>
</feature>
<dbReference type="InterPro" id="IPR050560">
    <property type="entry name" value="MYB_TF"/>
</dbReference>
<dbReference type="GO" id="GO:0000978">
    <property type="term" value="F:RNA polymerase II cis-regulatory region sequence-specific DNA binding"/>
    <property type="evidence" value="ECO:0007669"/>
    <property type="project" value="TreeGrafter"/>
</dbReference>
<dbReference type="Proteomes" id="UP000478052">
    <property type="component" value="Unassembled WGS sequence"/>
</dbReference>
<feature type="domain" description="HTH myb-type" evidence="9">
    <location>
        <begin position="124"/>
        <end position="179"/>
    </location>
</feature>
<dbReference type="GO" id="GO:0005634">
    <property type="term" value="C:nucleus"/>
    <property type="evidence" value="ECO:0007669"/>
    <property type="project" value="UniProtKB-SubCell"/>
</dbReference>
<sequence>MSKRPYSSVSGYQEYQNFYNKRMYLVPQNEESRSGYDSETDDGEDSDDYAVPLGIPIVSNEDGRRLVEYKPSNHSINKGRWTKEEDMRLKQLVEEYQERWDIIAQHFNDRSDIQCQQRWHKVVNPDLVKGPWTKEEDETVLELVEKYGPKKWTLIARHLKGRIGKQCRERWHNHLNPNIKKSAWTDEEDRIIFRAHSQWGNQWAKIAKLLPGRTDNAIKNHWNSTMRRKYEIDDKGEVYGRSMLKPKPKSIRAPMESREESNKSHSNTSQVNQSEYITIDVPSQYYSWMPPKYIPDDTQCKSDPEQDVRDKAEVVAAAEVLNSLMSTPQKKSDFKLKDVFKINYKLESPPRPASVPLQTNSPSCYSPYRLFESAGFIETQQTSNSVVGSSPDEGYAELHLVTPTKTPKKEIAPELYYQYDAVTPNKLDLFSPSNKVTRRRRSFSEYPEIGLNLQCSTILSGLSIPGTPEKRTPIKQLPFSPSQFLNSPSLSFDVSSSSTPVRRLLLPSCSSKPNEDISDQTIKSETLVTPNLTYKFAGRSRDDVKTPETMYKINTPHTPTPFKIALAEAGRKMGVKHLVQSPSALIEDITDYIKQEDRVKKESEFSDSQYETDSSNMFCDTNDTVACGKENAEPLSPTPQKKARKSLAPVWASPTASWNQPIDSSSKTIRETNAEDVYSTSLVDDARNIYTTEEYSASKNGSTASPDISEATVIRRQLPQSSDGSSVLKRLHIGSPHRQKWSGLVSKNDVRWKITCGKTVDQQEMTALAIQCLQMKTPNKNLSTKTPGFKPRQLSF</sequence>
<dbReference type="GO" id="GO:0000981">
    <property type="term" value="F:DNA-binding transcription factor activity, RNA polymerase II-specific"/>
    <property type="evidence" value="ECO:0007669"/>
    <property type="project" value="TreeGrafter"/>
</dbReference>
<dbReference type="AlphaFoldDB" id="A0A6G0Z952"/>
<keyword evidence="3" id="KW-0805">Transcription regulation</keyword>
<evidence type="ECO:0000256" key="5">
    <source>
        <dbReference type="ARBA" id="ARBA00023163"/>
    </source>
</evidence>
<keyword evidence="4" id="KW-0238">DNA-binding</keyword>
<dbReference type="Pfam" id="PF13921">
    <property type="entry name" value="Myb_DNA-bind_6"/>
    <property type="match status" value="1"/>
</dbReference>
<dbReference type="SUPFAM" id="SSF46689">
    <property type="entry name" value="Homeodomain-like"/>
    <property type="match status" value="2"/>
</dbReference>
<evidence type="ECO:0000256" key="6">
    <source>
        <dbReference type="ARBA" id="ARBA00023242"/>
    </source>
</evidence>
<evidence type="ECO:0000259" key="8">
    <source>
        <dbReference type="PROSITE" id="PS50090"/>
    </source>
</evidence>
<dbReference type="InterPro" id="IPR009057">
    <property type="entry name" value="Homeodomain-like_sf"/>
</dbReference>
<name>A0A6G0Z952_APHCR</name>
<dbReference type="OrthoDB" id="2143914at2759"/>
<dbReference type="PROSITE" id="PS50090">
    <property type="entry name" value="MYB_LIKE"/>
    <property type="match status" value="3"/>
</dbReference>
<evidence type="ECO:0000256" key="1">
    <source>
        <dbReference type="ARBA" id="ARBA00004123"/>
    </source>
</evidence>
<feature type="domain" description="Myb-like" evidence="8">
    <location>
        <begin position="73"/>
        <end position="123"/>
    </location>
</feature>
<dbReference type="FunFam" id="1.10.10.60:FF:000010">
    <property type="entry name" value="Transcriptional activator Myb isoform A"/>
    <property type="match status" value="1"/>
</dbReference>
<feature type="domain" description="HTH myb-type" evidence="9">
    <location>
        <begin position="180"/>
        <end position="230"/>
    </location>
</feature>
<dbReference type="EMBL" id="VUJU01001037">
    <property type="protein sequence ID" value="KAF0767115.1"/>
    <property type="molecule type" value="Genomic_DNA"/>
</dbReference>
<dbReference type="InterPro" id="IPR015395">
    <property type="entry name" value="C-myb_C"/>
</dbReference>
<feature type="compositionally biased region" description="Polar residues" evidence="7">
    <location>
        <begin position="264"/>
        <end position="274"/>
    </location>
</feature>
<evidence type="ECO:0000259" key="9">
    <source>
        <dbReference type="PROSITE" id="PS51294"/>
    </source>
</evidence>
<dbReference type="Pfam" id="PF00249">
    <property type="entry name" value="Myb_DNA-binding"/>
    <property type="match status" value="1"/>
</dbReference>
<dbReference type="InterPro" id="IPR001005">
    <property type="entry name" value="SANT/Myb"/>
</dbReference>
<reference evidence="10 11" key="1">
    <citation type="submission" date="2019-08" db="EMBL/GenBank/DDBJ databases">
        <title>Whole genome of Aphis craccivora.</title>
        <authorList>
            <person name="Voronova N.V."/>
            <person name="Shulinski R.S."/>
            <person name="Bandarenka Y.V."/>
            <person name="Zhorov D.G."/>
            <person name="Warner D."/>
        </authorList>
    </citation>
    <scope>NUCLEOTIDE SEQUENCE [LARGE SCALE GENOMIC DNA]</scope>
    <source>
        <strain evidence="10">180601</strain>
        <tissue evidence="10">Whole Body</tissue>
    </source>
</reference>
<feature type="domain" description="Myb-like" evidence="8">
    <location>
        <begin position="176"/>
        <end position="226"/>
    </location>
</feature>
<feature type="compositionally biased region" description="Acidic residues" evidence="7">
    <location>
        <begin position="38"/>
        <end position="48"/>
    </location>
</feature>
<dbReference type="Gene3D" id="1.10.10.60">
    <property type="entry name" value="Homeodomain-like"/>
    <property type="match status" value="3"/>
</dbReference>
<proteinExistence type="predicted"/>
<feature type="compositionally biased region" description="Polar residues" evidence="7">
    <location>
        <begin position="654"/>
        <end position="667"/>
    </location>
</feature>
<comment type="subcellular location">
    <subcellularLocation>
        <location evidence="1">Nucleus</location>
    </subcellularLocation>
</comment>
<protein>
    <submittedName>
        <fullName evidence="10">Transcriptional activator Myb isoform X2</fullName>
    </submittedName>
</protein>
<comment type="caution">
    <text evidence="10">The sequence shown here is derived from an EMBL/GenBank/DDBJ whole genome shotgun (WGS) entry which is preliminary data.</text>
</comment>
<evidence type="ECO:0000256" key="7">
    <source>
        <dbReference type="SAM" id="MobiDB-lite"/>
    </source>
</evidence>
<organism evidence="10 11">
    <name type="scientific">Aphis craccivora</name>
    <name type="common">Cowpea aphid</name>
    <dbReference type="NCBI Taxonomy" id="307492"/>
    <lineage>
        <taxon>Eukaryota</taxon>
        <taxon>Metazoa</taxon>
        <taxon>Ecdysozoa</taxon>
        <taxon>Arthropoda</taxon>
        <taxon>Hexapoda</taxon>
        <taxon>Insecta</taxon>
        <taxon>Pterygota</taxon>
        <taxon>Neoptera</taxon>
        <taxon>Paraneoptera</taxon>
        <taxon>Hemiptera</taxon>
        <taxon>Sternorrhyncha</taxon>
        <taxon>Aphidomorpha</taxon>
        <taxon>Aphidoidea</taxon>
        <taxon>Aphididae</taxon>
        <taxon>Aphidini</taxon>
        <taxon>Aphis</taxon>
        <taxon>Aphis</taxon>
    </lineage>
</organism>
<evidence type="ECO:0000256" key="2">
    <source>
        <dbReference type="ARBA" id="ARBA00022737"/>
    </source>
</evidence>
<keyword evidence="11" id="KW-1185">Reference proteome</keyword>
<dbReference type="InterPro" id="IPR017930">
    <property type="entry name" value="Myb_dom"/>
</dbReference>
<keyword evidence="6" id="KW-0539">Nucleus</keyword>
<dbReference type="FunFam" id="1.10.10.60:FF:000016">
    <property type="entry name" value="Transcriptional activator Myb isoform A"/>
    <property type="match status" value="1"/>
</dbReference>
<gene>
    <name evidence="10" type="ORF">FWK35_00004296</name>
</gene>
<dbReference type="PROSITE" id="PS51294">
    <property type="entry name" value="HTH_MYB"/>
    <property type="match status" value="3"/>
</dbReference>
<feature type="region of interest" description="Disordered" evidence="7">
    <location>
        <begin position="630"/>
        <end position="670"/>
    </location>
</feature>
<keyword evidence="5" id="KW-0804">Transcription</keyword>
<dbReference type="PANTHER" id="PTHR45614:SF25">
    <property type="entry name" value="MYB PROTEIN"/>
    <property type="match status" value="1"/>
</dbReference>
<feature type="region of interest" description="Disordered" evidence="7">
    <location>
        <begin position="29"/>
        <end position="49"/>
    </location>
</feature>
<feature type="domain" description="HTH myb-type" evidence="9">
    <location>
        <begin position="73"/>
        <end position="123"/>
    </location>
</feature>
<evidence type="ECO:0000313" key="10">
    <source>
        <dbReference type="EMBL" id="KAF0767115.1"/>
    </source>
</evidence>
<accession>A0A6G0Z952</accession>
<dbReference type="PANTHER" id="PTHR45614">
    <property type="entry name" value="MYB PROTEIN-RELATED"/>
    <property type="match status" value="1"/>
</dbReference>
<evidence type="ECO:0000256" key="3">
    <source>
        <dbReference type="ARBA" id="ARBA00023015"/>
    </source>
</evidence>
<dbReference type="CDD" id="cd00167">
    <property type="entry name" value="SANT"/>
    <property type="match status" value="3"/>
</dbReference>